<protein>
    <submittedName>
        <fullName evidence="2">Uncharacterized protein</fullName>
    </submittedName>
</protein>
<keyword evidence="1" id="KW-1133">Transmembrane helix</keyword>
<dbReference type="EMBL" id="GBRH01195191">
    <property type="protein sequence ID" value="JAE02705.1"/>
    <property type="molecule type" value="Transcribed_RNA"/>
</dbReference>
<evidence type="ECO:0000256" key="1">
    <source>
        <dbReference type="SAM" id="Phobius"/>
    </source>
</evidence>
<sequence length="86" mass="9160">MSNAEPPHVHHLKHQLWGCSLLATQPLNGVDERHMEVWSPPEPGEFGPVVLPHRRRPLAAALGFAAAVHVMILVAPGIVVGAAVVA</sequence>
<keyword evidence="1" id="KW-0472">Membrane</keyword>
<proteinExistence type="predicted"/>
<dbReference type="AlphaFoldDB" id="A0A0A9EPP7"/>
<accession>A0A0A9EPP7</accession>
<name>A0A0A9EPP7_ARUDO</name>
<keyword evidence="1" id="KW-0812">Transmembrane</keyword>
<organism evidence="2">
    <name type="scientific">Arundo donax</name>
    <name type="common">Giant reed</name>
    <name type="synonym">Donax arundinaceus</name>
    <dbReference type="NCBI Taxonomy" id="35708"/>
    <lineage>
        <taxon>Eukaryota</taxon>
        <taxon>Viridiplantae</taxon>
        <taxon>Streptophyta</taxon>
        <taxon>Embryophyta</taxon>
        <taxon>Tracheophyta</taxon>
        <taxon>Spermatophyta</taxon>
        <taxon>Magnoliopsida</taxon>
        <taxon>Liliopsida</taxon>
        <taxon>Poales</taxon>
        <taxon>Poaceae</taxon>
        <taxon>PACMAD clade</taxon>
        <taxon>Arundinoideae</taxon>
        <taxon>Arundineae</taxon>
        <taxon>Arundo</taxon>
    </lineage>
</organism>
<reference evidence="2" key="2">
    <citation type="journal article" date="2015" name="Data Brief">
        <title>Shoot transcriptome of the giant reed, Arundo donax.</title>
        <authorList>
            <person name="Barrero R.A."/>
            <person name="Guerrero F.D."/>
            <person name="Moolhuijzen P."/>
            <person name="Goolsby J.A."/>
            <person name="Tidwell J."/>
            <person name="Bellgard S.E."/>
            <person name="Bellgard M.I."/>
        </authorList>
    </citation>
    <scope>NUCLEOTIDE SEQUENCE</scope>
    <source>
        <tissue evidence="2">Shoot tissue taken approximately 20 cm above the soil surface</tissue>
    </source>
</reference>
<evidence type="ECO:0000313" key="2">
    <source>
        <dbReference type="EMBL" id="JAE02705.1"/>
    </source>
</evidence>
<reference evidence="2" key="1">
    <citation type="submission" date="2014-09" db="EMBL/GenBank/DDBJ databases">
        <authorList>
            <person name="Magalhaes I.L.F."/>
            <person name="Oliveira U."/>
            <person name="Santos F.R."/>
            <person name="Vidigal T.H.D.A."/>
            <person name="Brescovit A.D."/>
            <person name="Santos A.J."/>
        </authorList>
    </citation>
    <scope>NUCLEOTIDE SEQUENCE</scope>
    <source>
        <tissue evidence="2">Shoot tissue taken approximately 20 cm above the soil surface</tissue>
    </source>
</reference>
<feature type="transmembrane region" description="Helical" evidence="1">
    <location>
        <begin position="58"/>
        <end position="85"/>
    </location>
</feature>